<proteinExistence type="inferred from homology"/>
<evidence type="ECO:0000313" key="4">
    <source>
        <dbReference type="Proteomes" id="UP000004508"/>
    </source>
</evidence>
<feature type="domain" description="UspA" evidence="2">
    <location>
        <begin position="1"/>
        <end position="145"/>
    </location>
</feature>
<gene>
    <name evidence="3" type="ORF">Krac_7177</name>
</gene>
<evidence type="ECO:0000259" key="2">
    <source>
        <dbReference type="Pfam" id="PF00582"/>
    </source>
</evidence>
<comment type="caution">
    <text evidence="3">The sequence shown here is derived from an EMBL/GenBank/DDBJ whole genome shotgun (WGS) entry which is preliminary data.</text>
</comment>
<dbReference type="SUPFAM" id="SSF52402">
    <property type="entry name" value="Adenine nucleotide alpha hydrolases-like"/>
    <property type="match status" value="2"/>
</dbReference>
<dbReference type="AlphaFoldDB" id="D6TRG7"/>
<dbReference type="eggNOG" id="COG0589">
    <property type="taxonomic scope" value="Bacteria"/>
</dbReference>
<accession>D6TRG7</accession>
<sequence length="344" mass="37415">MFKRILIPLDGSKRAEEALSMAAFLARATGASLLLVKVITPELLYTSLYPTVPGYMAEQIRTTFVHDAQTYLKHVIRTSKLEDIAVSTEVVVGIPGATIVQIVGERLADLIVMRSQGQTGIARWFFGSIAQYVIRHSPVPVLVMRDGCSPLMLQPGQSFHVPRVLVPLDGSPQAEEALLPAAEMACLLAGSAQGQIHLTCAVRSVTAHEHFTSAQAEQQNEAVQAEAEAYLASIATRLRMGEFASSAFATSYSVVTYTREKEIWKCIFRESECIGDVPGYAGCDLIAMSTHGRTGLQHLLHRSITEHVLDMTTVPLLIVHTHATSKESIPSTATVSHQEIQQPG</sequence>
<protein>
    <submittedName>
        <fullName evidence="3">UspA domain protein</fullName>
    </submittedName>
</protein>
<dbReference type="InterPro" id="IPR014729">
    <property type="entry name" value="Rossmann-like_a/b/a_fold"/>
</dbReference>
<dbReference type="InterPro" id="IPR006015">
    <property type="entry name" value="Universal_stress_UspA"/>
</dbReference>
<dbReference type="CDD" id="cd00293">
    <property type="entry name" value="USP-like"/>
    <property type="match status" value="2"/>
</dbReference>
<dbReference type="RefSeq" id="WP_007909766.1">
    <property type="nucleotide sequence ID" value="NZ_ADVG01000002.1"/>
</dbReference>
<feature type="domain" description="UspA" evidence="2">
    <location>
        <begin position="163"/>
        <end position="320"/>
    </location>
</feature>
<dbReference type="PANTHER" id="PTHR46268:SF6">
    <property type="entry name" value="UNIVERSAL STRESS PROTEIN UP12"/>
    <property type="match status" value="1"/>
</dbReference>
<dbReference type="Gene3D" id="3.40.50.620">
    <property type="entry name" value="HUPs"/>
    <property type="match status" value="2"/>
</dbReference>
<evidence type="ECO:0000313" key="3">
    <source>
        <dbReference type="EMBL" id="EFH85919.1"/>
    </source>
</evidence>
<dbReference type="InterPro" id="IPR006016">
    <property type="entry name" value="UspA"/>
</dbReference>
<dbReference type="PRINTS" id="PR01438">
    <property type="entry name" value="UNVRSLSTRESS"/>
</dbReference>
<dbReference type="Pfam" id="PF00582">
    <property type="entry name" value="Usp"/>
    <property type="match status" value="2"/>
</dbReference>
<dbReference type="InParanoid" id="D6TRG7"/>
<dbReference type="EMBL" id="ADVG01000002">
    <property type="protein sequence ID" value="EFH85919.1"/>
    <property type="molecule type" value="Genomic_DNA"/>
</dbReference>
<comment type="similarity">
    <text evidence="1">Belongs to the universal stress protein A family.</text>
</comment>
<name>D6TRG7_KTERA</name>
<organism evidence="3 4">
    <name type="scientific">Ktedonobacter racemifer DSM 44963</name>
    <dbReference type="NCBI Taxonomy" id="485913"/>
    <lineage>
        <taxon>Bacteria</taxon>
        <taxon>Bacillati</taxon>
        <taxon>Chloroflexota</taxon>
        <taxon>Ktedonobacteria</taxon>
        <taxon>Ktedonobacterales</taxon>
        <taxon>Ktedonobacteraceae</taxon>
        <taxon>Ktedonobacter</taxon>
    </lineage>
</organism>
<reference evidence="3 4" key="1">
    <citation type="journal article" date="2011" name="Stand. Genomic Sci.">
        <title>Non-contiguous finished genome sequence and contextual data of the filamentous soil bacterium Ktedonobacter racemifer type strain (SOSP1-21).</title>
        <authorList>
            <person name="Chang Y.J."/>
            <person name="Land M."/>
            <person name="Hauser L."/>
            <person name="Chertkov O."/>
            <person name="Del Rio T.G."/>
            <person name="Nolan M."/>
            <person name="Copeland A."/>
            <person name="Tice H."/>
            <person name="Cheng J.F."/>
            <person name="Lucas S."/>
            <person name="Han C."/>
            <person name="Goodwin L."/>
            <person name="Pitluck S."/>
            <person name="Ivanova N."/>
            <person name="Ovchinikova G."/>
            <person name="Pati A."/>
            <person name="Chen A."/>
            <person name="Palaniappan K."/>
            <person name="Mavromatis K."/>
            <person name="Liolios K."/>
            <person name="Brettin T."/>
            <person name="Fiebig A."/>
            <person name="Rohde M."/>
            <person name="Abt B."/>
            <person name="Goker M."/>
            <person name="Detter J.C."/>
            <person name="Woyke T."/>
            <person name="Bristow J."/>
            <person name="Eisen J.A."/>
            <person name="Markowitz V."/>
            <person name="Hugenholtz P."/>
            <person name="Kyrpides N.C."/>
            <person name="Klenk H.P."/>
            <person name="Lapidus A."/>
        </authorList>
    </citation>
    <scope>NUCLEOTIDE SEQUENCE [LARGE SCALE GENOMIC DNA]</scope>
    <source>
        <strain evidence="4">DSM 44963</strain>
    </source>
</reference>
<evidence type="ECO:0000256" key="1">
    <source>
        <dbReference type="ARBA" id="ARBA00008791"/>
    </source>
</evidence>
<dbReference type="Proteomes" id="UP000004508">
    <property type="component" value="Unassembled WGS sequence"/>
</dbReference>
<keyword evidence="4" id="KW-1185">Reference proteome</keyword>
<dbReference type="PANTHER" id="PTHR46268">
    <property type="entry name" value="STRESS RESPONSE PROTEIN NHAX"/>
    <property type="match status" value="1"/>
</dbReference>